<proteinExistence type="predicted"/>
<gene>
    <name evidence="1" type="ORF">G9F27_005462</name>
</gene>
<evidence type="ECO:0000313" key="1">
    <source>
        <dbReference type="EMBL" id="HAF2131111.1"/>
    </source>
</evidence>
<reference evidence="1" key="1">
    <citation type="journal article" date="2018" name="Genome Biol.">
        <title>SKESA: strategic k-mer extension for scrupulous assemblies.</title>
        <authorList>
            <person name="Souvorov A."/>
            <person name="Agarwala R."/>
            <person name="Lipman D.J."/>
        </authorList>
    </citation>
    <scope>NUCLEOTIDE SEQUENCE</scope>
    <source>
        <strain evidence="1">MA.CK_00/00001968</strain>
    </source>
</reference>
<accession>A0A743PAW3</accession>
<name>A0A743PAW3_SALER</name>
<dbReference type="EMBL" id="DAAUQX010000099">
    <property type="protein sequence ID" value="HAF2131111.1"/>
    <property type="molecule type" value="Genomic_DNA"/>
</dbReference>
<organism evidence="1">
    <name type="scientific">Salmonella enterica</name>
    <name type="common">Salmonella choleraesuis</name>
    <dbReference type="NCBI Taxonomy" id="28901"/>
    <lineage>
        <taxon>Bacteria</taxon>
        <taxon>Pseudomonadati</taxon>
        <taxon>Pseudomonadota</taxon>
        <taxon>Gammaproteobacteria</taxon>
        <taxon>Enterobacterales</taxon>
        <taxon>Enterobacteriaceae</taxon>
        <taxon>Salmonella</taxon>
    </lineage>
</organism>
<reference evidence="1" key="2">
    <citation type="submission" date="2020-02" db="EMBL/GenBank/DDBJ databases">
        <authorList>
            <consortium name="NCBI Pathogen Detection Project"/>
        </authorList>
    </citation>
    <scope>NUCLEOTIDE SEQUENCE</scope>
    <source>
        <strain evidence="1">MA.CK_00/00001968</strain>
    </source>
</reference>
<dbReference type="AlphaFoldDB" id="A0A743PAW3"/>
<sequence length="178" mass="20189">MNIKKIFFVVMIPLTLTTCSHYLPLNYTNYEGSDAATLYVLNRAGNVGTIYLGSYKFNKKAACYNMVDRYELDSNIFPSKGNVIVSKVKPGIQYSVSQIKNEGSSRQGGLLIAHVYNNNTSIITEAGKYYYIVPGNHAVEVSPDFVPTPWISWDRIKSQYKDTSVKSWDDKKICSTWW</sequence>
<protein>
    <submittedName>
        <fullName evidence="1">Uncharacterized protein</fullName>
    </submittedName>
</protein>
<comment type="caution">
    <text evidence="1">The sequence shown here is derived from an EMBL/GenBank/DDBJ whole genome shotgun (WGS) entry which is preliminary data.</text>
</comment>